<dbReference type="SMART" id="SM00382">
    <property type="entry name" value="AAA"/>
    <property type="match status" value="1"/>
</dbReference>
<dbReference type="InterPro" id="IPR051782">
    <property type="entry name" value="ABC_Transporter_VariousFunc"/>
</dbReference>
<evidence type="ECO:0000259" key="4">
    <source>
        <dbReference type="PROSITE" id="PS50893"/>
    </source>
</evidence>
<dbReference type="Gene3D" id="3.40.50.300">
    <property type="entry name" value="P-loop containing nucleotide triphosphate hydrolases"/>
    <property type="match status" value="1"/>
</dbReference>
<dbReference type="PANTHER" id="PTHR42939:SF1">
    <property type="entry name" value="ABC TRANSPORTER ATP-BINDING PROTEIN ALBC-RELATED"/>
    <property type="match status" value="1"/>
</dbReference>
<dbReference type="InterPro" id="IPR003593">
    <property type="entry name" value="AAA+_ATPase"/>
</dbReference>
<dbReference type="InterPro" id="IPR003439">
    <property type="entry name" value="ABC_transporter-like_ATP-bd"/>
</dbReference>
<dbReference type="PANTHER" id="PTHR42939">
    <property type="entry name" value="ABC TRANSPORTER ATP-BINDING PROTEIN ALBC-RELATED"/>
    <property type="match status" value="1"/>
</dbReference>
<dbReference type="Proteomes" id="UP000183120">
    <property type="component" value="Unassembled WGS sequence"/>
</dbReference>
<comment type="caution">
    <text evidence="5">The sequence shown here is derived from an EMBL/GenBank/DDBJ whole genome shotgun (WGS) entry which is preliminary data.</text>
</comment>
<gene>
    <name evidence="5" type="ORF">AUJ73_00870</name>
</gene>
<dbReference type="GO" id="GO:0016887">
    <property type="term" value="F:ATP hydrolysis activity"/>
    <property type="evidence" value="ECO:0007669"/>
    <property type="project" value="InterPro"/>
</dbReference>
<dbReference type="GO" id="GO:0005524">
    <property type="term" value="F:ATP binding"/>
    <property type="evidence" value="ECO:0007669"/>
    <property type="project" value="UniProtKB-KW"/>
</dbReference>
<dbReference type="InterPro" id="IPR027417">
    <property type="entry name" value="P-loop_NTPase"/>
</dbReference>
<accession>A0A1J4TVS8</accession>
<protein>
    <recommendedName>
        <fullName evidence="4">ABC transporter domain-containing protein</fullName>
    </recommendedName>
</protein>
<reference evidence="5 6" key="1">
    <citation type="journal article" date="2016" name="Environ. Microbiol.">
        <title>Genomic resolution of a cold subsurface aquifer community provides metabolic insights for novel microbes adapted to high CO concentrations.</title>
        <authorList>
            <person name="Probst A.J."/>
            <person name="Castelle C.J."/>
            <person name="Singh A."/>
            <person name="Brown C.T."/>
            <person name="Anantharaman K."/>
            <person name="Sharon I."/>
            <person name="Hug L.A."/>
            <person name="Burstein D."/>
            <person name="Emerson J.B."/>
            <person name="Thomas B.C."/>
            <person name="Banfield J.F."/>
        </authorList>
    </citation>
    <scope>NUCLEOTIDE SEQUENCE [LARGE SCALE GENOMIC DNA]</scope>
    <source>
        <strain evidence="5">CG1_02_37_22</strain>
    </source>
</reference>
<dbReference type="EMBL" id="MNUY01000013">
    <property type="protein sequence ID" value="OIO15313.1"/>
    <property type="molecule type" value="Genomic_DNA"/>
</dbReference>
<evidence type="ECO:0000256" key="1">
    <source>
        <dbReference type="ARBA" id="ARBA00022448"/>
    </source>
</evidence>
<organism evidence="5 6">
    <name type="scientific">Candidatus Gottesmanbacteria bacterium CG1_02_37_22</name>
    <dbReference type="NCBI Taxonomy" id="1805209"/>
    <lineage>
        <taxon>Bacteria</taxon>
        <taxon>Candidatus Gottesmaniibacteriota</taxon>
    </lineage>
</organism>
<evidence type="ECO:0000256" key="3">
    <source>
        <dbReference type="ARBA" id="ARBA00022840"/>
    </source>
</evidence>
<sequence length="259" mass="28674">MDAICIKGISKSFGQCHAVSDVNISINEGKIYALIGPNGSGKTTLIKMITGLLIPDSGKVTIYDYDIQKEPEMAKTKFGYIADDPSVYEYLTGIEFLSLTGSLRGLHHHEIHDYIDELSGIFPIKDILYQPMVQYSRGNKQKVAFLSALLAKPKILIIDEPIVGLDPTSISTFGKTLSKFAKKGGSVFMATHILSFAQDYATRVGVMQNGKIVDERQIKSSTRLEELYNLDILKQPKECSSIYPSKLIPIKSEYSKKGI</sequence>
<evidence type="ECO:0000313" key="5">
    <source>
        <dbReference type="EMBL" id="OIO15313.1"/>
    </source>
</evidence>
<dbReference type="STRING" id="1805209.AUJ73_00870"/>
<proteinExistence type="predicted"/>
<dbReference type="SUPFAM" id="SSF52540">
    <property type="entry name" value="P-loop containing nucleoside triphosphate hydrolases"/>
    <property type="match status" value="1"/>
</dbReference>
<keyword evidence="3" id="KW-0067">ATP-binding</keyword>
<dbReference type="CDD" id="cd03230">
    <property type="entry name" value="ABC_DR_subfamily_A"/>
    <property type="match status" value="1"/>
</dbReference>
<keyword evidence="2" id="KW-0547">Nucleotide-binding</keyword>
<feature type="domain" description="ABC transporter" evidence="4">
    <location>
        <begin position="4"/>
        <end position="234"/>
    </location>
</feature>
<evidence type="ECO:0000256" key="2">
    <source>
        <dbReference type="ARBA" id="ARBA00022741"/>
    </source>
</evidence>
<dbReference type="Pfam" id="PF00005">
    <property type="entry name" value="ABC_tran"/>
    <property type="match status" value="1"/>
</dbReference>
<evidence type="ECO:0000313" key="6">
    <source>
        <dbReference type="Proteomes" id="UP000183120"/>
    </source>
</evidence>
<dbReference type="PROSITE" id="PS50893">
    <property type="entry name" value="ABC_TRANSPORTER_2"/>
    <property type="match status" value="1"/>
</dbReference>
<name>A0A1J4TVS8_9BACT</name>
<keyword evidence="1" id="KW-0813">Transport</keyword>
<dbReference type="AlphaFoldDB" id="A0A1J4TVS8"/>